<dbReference type="EMBL" id="JACHNF010000001">
    <property type="protein sequence ID" value="MBB5981639.1"/>
    <property type="molecule type" value="Genomic_DNA"/>
</dbReference>
<proteinExistence type="predicted"/>
<keyword evidence="2" id="KW-1185">Reference proteome</keyword>
<evidence type="ECO:0000313" key="2">
    <source>
        <dbReference type="Proteomes" id="UP000558997"/>
    </source>
</evidence>
<dbReference type="RefSeq" id="WP_184838289.1">
    <property type="nucleotide sequence ID" value="NZ_BAAAVN010000024.1"/>
</dbReference>
<name>A0A841DU88_9ACTN</name>
<comment type="caution">
    <text evidence="1">The sequence shown here is derived from an EMBL/GenBank/DDBJ whole genome shotgun (WGS) entry which is preliminary data.</text>
</comment>
<evidence type="ECO:0000313" key="1">
    <source>
        <dbReference type="EMBL" id="MBB5981639.1"/>
    </source>
</evidence>
<sequence length="57" mass="6439">MRAWLGVPRRGWRWGAELARQPTPVGWRRREDDVGVGTVSVQEVEEGGGAFWVTEVC</sequence>
<dbReference type="Proteomes" id="UP000558997">
    <property type="component" value="Unassembled WGS sequence"/>
</dbReference>
<accession>A0A841DU88</accession>
<reference evidence="1 2" key="1">
    <citation type="submission" date="2020-08" db="EMBL/GenBank/DDBJ databases">
        <title>Sequencing the genomes of 1000 actinobacteria strains.</title>
        <authorList>
            <person name="Klenk H.-P."/>
        </authorList>
    </citation>
    <scope>NUCLEOTIDE SEQUENCE [LARGE SCALE GENOMIC DNA]</scope>
    <source>
        <strain evidence="1 2">DSM 17294</strain>
    </source>
</reference>
<organism evidence="1 2">
    <name type="scientific">Kribbella solani</name>
    <dbReference type="NCBI Taxonomy" id="236067"/>
    <lineage>
        <taxon>Bacteria</taxon>
        <taxon>Bacillati</taxon>
        <taxon>Actinomycetota</taxon>
        <taxon>Actinomycetes</taxon>
        <taxon>Propionibacteriales</taxon>
        <taxon>Kribbellaceae</taxon>
        <taxon>Kribbella</taxon>
    </lineage>
</organism>
<gene>
    <name evidence="1" type="ORF">HDA44_004980</name>
</gene>
<protein>
    <submittedName>
        <fullName evidence="1">Uncharacterized protein</fullName>
    </submittedName>
</protein>
<dbReference type="AlphaFoldDB" id="A0A841DU88"/>